<dbReference type="PROSITE" id="PS00141">
    <property type="entry name" value="ASP_PROTEASE"/>
    <property type="match status" value="1"/>
</dbReference>
<feature type="transmembrane region" description="Helical" evidence="1">
    <location>
        <begin position="6"/>
        <end position="26"/>
    </location>
</feature>
<dbReference type="Pfam" id="PF13975">
    <property type="entry name" value="gag-asp_proteas"/>
    <property type="match status" value="1"/>
</dbReference>
<evidence type="ECO:0000256" key="1">
    <source>
        <dbReference type="SAM" id="Phobius"/>
    </source>
</evidence>
<dbReference type="InterPro" id="IPR034122">
    <property type="entry name" value="Retropepsin-like_bacterial"/>
</dbReference>
<dbReference type="EMBL" id="OMOR01000001">
    <property type="protein sequence ID" value="SPH21567.1"/>
    <property type="molecule type" value="Genomic_DNA"/>
</dbReference>
<accession>A0A2R8BET6</accession>
<feature type="transmembrane region" description="Helical" evidence="1">
    <location>
        <begin position="38"/>
        <end position="56"/>
    </location>
</feature>
<protein>
    <recommendedName>
        <fullName evidence="4">Peptidase A2 domain-containing protein</fullName>
    </recommendedName>
</protein>
<dbReference type="Gene3D" id="2.40.70.10">
    <property type="entry name" value="Acid Proteases"/>
    <property type="match status" value="1"/>
</dbReference>
<dbReference type="GO" id="GO:0004190">
    <property type="term" value="F:aspartic-type endopeptidase activity"/>
    <property type="evidence" value="ECO:0007669"/>
    <property type="project" value="InterPro"/>
</dbReference>
<evidence type="ECO:0000313" key="3">
    <source>
        <dbReference type="Proteomes" id="UP000244880"/>
    </source>
</evidence>
<keyword evidence="1" id="KW-0812">Transmembrane</keyword>
<dbReference type="InterPro" id="IPR021109">
    <property type="entry name" value="Peptidase_aspartic_dom_sf"/>
</dbReference>
<sequence length="193" mass="20809">MENVDQASAIYLILLGLLLAVGFWTQARSNWNRTLQQAAIWVLIFLGAIAAAGLWGDISKGLNPQQASFDENGKVDVPRSPDGHYYLTLSLNGAPVDFIVDTGATDMVLSRKDAKRAGLNLENLIFSGRAITANGEVKTATVRLDEVALGPHIDTNVRAIVNEGDMAGSLLGMGYLQRWGRIEITANGLSLTR</sequence>
<evidence type="ECO:0008006" key="4">
    <source>
        <dbReference type="Google" id="ProtNLM"/>
    </source>
</evidence>
<dbReference type="RefSeq" id="WP_108828634.1">
    <property type="nucleotide sequence ID" value="NZ_OMOR01000001.1"/>
</dbReference>
<dbReference type="SUPFAM" id="SSF50630">
    <property type="entry name" value="Acid proteases"/>
    <property type="match status" value="1"/>
</dbReference>
<dbReference type="NCBIfam" id="TIGR02281">
    <property type="entry name" value="clan_AA_DTGA"/>
    <property type="match status" value="1"/>
</dbReference>
<dbReference type="AlphaFoldDB" id="A0A2R8BET6"/>
<dbReference type="Proteomes" id="UP000244880">
    <property type="component" value="Unassembled WGS sequence"/>
</dbReference>
<name>A0A2R8BET6_9RHOB</name>
<proteinExistence type="predicted"/>
<dbReference type="InterPro" id="IPR001969">
    <property type="entry name" value="Aspartic_peptidase_AS"/>
</dbReference>
<keyword evidence="1" id="KW-0472">Membrane</keyword>
<dbReference type="InterPro" id="IPR011969">
    <property type="entry name" value="Clan_AA_Asp_peptidase_C"/>
</dbReference>
<dbReference type="GO" id="GO:0006508">
    <property type="term" value="P:proteolysis"/>
    <property type="evidence" value="ECO:0007669"/>
    <property type="project" value="InterPro"/>
</dbReference>
<gene>
    <name evidence="2" type="ORF">ASD8599_02319</name>
</gene>
<dbReference type="CDD" id="cd05483">
    <property type="entry name" value="retropepsin_like_bacteria"/>
    <property type="match status" value="1"/>
</dbReference>
<organism evidence="2 3">
    <name type="scientific">Ascidiaceihabitans donghaensis</name>
    <dbReference type="NCBI Taxonomy" id="1510460"/>
    <lineage>
        <taxon>Bacteria</taxon>
        <taxon>Pseudomonadati</taxon>
        <taxon>Pseudomonadota</taxon>
        <taxon>Alphaproteobacteria</taxon>
        <taxon>Rhodobacterales</taxon>
        <taxon>Paracoccaceae</taxon>
        <taxon>Ascidiaceihabitans</taxon>
    </lineage>
</organism>
<keyword evidence="1" id="KW-1133">Transmembrane helix</keyword>
<evidence type="ECO:0000313" key="2">
    <source>
        <dbReference type="EMBL" id="SPH21567.1"/>
    </source>
</evidence>
<reference evidence="2 3" key="1">
    <citation type="submission" date="2018-03" db="EMBL/GenBank/DDBJ databases">
        <authorList>
            <person name="Keele B.F."/>
        </authorList>
    </citation>
    <scope>NUCLEOTIDE SEQUENCE [LARGE SCALE GENOMIC DNA]</scope>
    <source>
        <strain evidence="2 3">CECT 8599</strain>
    </source>
</reference>
<keyword evidence="3" id="KW-1185">Reference proteome</keyword>
<dbReference type="OrthoDB" id="7595324at2"/>